<keyword evidence="3" id="KW-1185">Reference proteome</keyword>
<reference evidence="2 3" key="1">
    <citation type="submission" date="2016-07" db="EMBL/GenBank/DDBJ databases">
        <title>Pervasive Adenine N6-methylation of Active Genes in Fungi.</title>
        <authorList>
            <consortium name="DOE Joint Genome Institute"/>
            <person name="Mondo S.J."/>
            <person name="Dannebaum R.O."/>
            <person name="Kuo R.C."/>
            <person name="Labutti K."/>
            <person name="Haridas S."/>
            <person name="Kuo A."/>
            <person name="Salamov A."/>
            <person name="Ahrendt S.R."/>
            <person name="Lipzen A."/>
            <person name="Sullivan W."/>
            <person name="Andreopoulos W.B."/>
            <person name="Clum A."/>
            <person name="Lindquist E."/>
            <person name="Daum C."/>
            <person name="Ramamoorthy G.K."/>
            <person name="Gryganskyi A."/>
            <person name="Culley D."/>
            <person name="Magnuson J.K."/>
            <person name="James T.Y."/>
            <person name="O'Malley M.A."/>
            <person name="Stajich J.E."/>
            <person name="Spatafora J.W."/>
            <person name="Visel A."/>
            <person name="Grigoriev I.V."/>
        </authorList>
    </citation>
    <scope>NUCLEOTIDE SEQUENCE [LARGE SCALE GENOMIC DNA]</scope>
    <source>
        <strain evidence="2 3">68-887.2</strain>
    </source>
</reference>
<feature type="region of interest" description="Disordered" evidence="1">
    <location>
        <begin position="189"/>
        <end position="209"/>
    </location>
</feature>
<evidence type="ECO:0000256" key="1">
    <source>
        <dbReference type="SAM" id="MobiDB-lite"/>
    </source>
</evidence>
<organism evidence="2 3">
    <name type="scientific">Naematelia encephala</name>
    <dbReference type="NCBI Taxonomy" id="71784"/>
    <lineage>
        <taxon>Eukaryota</taxon>
        <taxon>Fungi</taxon>
        <taxon>Dikarya</taxon>
        <taxon>Basidiomycota</taxon>
        <taxon>Agaricomycotina</taxon>
        <taxon>Tremellomycetes</taxon>
        <taxon>Tremellales</taxon>
        <taxon>Naemateliaceae</taxon>
        <taxon>Naematelia</taxon>
    </lineage>
</organism>
<accession>A0A1Y2BA17</accession>
<dbReference type="EMBL" id="MCFC01000014">
    <property type="protein sequence ID" value="ORY31614.1"/>
    <property type="molecule type" value="Genomic_DNA"/>
</dbReference>
<comment type="caution">
    <text evidence="2">The sequence shown here is derived from an EMBL/GenBank/DDBJ whole genome shotgun (WGS) entry which is preliminary data.</text>
</comment>
<dbReference type="InParanoid" id="A0A1Y2BA17"/>
<dbReference type="AlphaFoldDB" id="A0A1Y2BA17"/>
<protein>
    <submittedName>
        <fullName evidence="2">Uncharacterized protein</fullName>
    </submittedName>
</protein>
<gene>
    <name evidence="2" type="ORF">BCR39DRAFT_525915</name>
</gene>
<sequence length="209" mass="23107">MATELQRQVDYLEHCTDFNKDMDSSFCNPDDIEVYRRNKCYGGYVDYTIYGPGPSNTFNPSSQGHSQSQAPAMSSQATYQETTAPFQCSSASMIGPACPGQSSNFDPHFCQSLADCSLVPGVPFQTINPREHSLPSTSHPPFRRPSFPTYASTDSTHQHMTRMTVTSRHQSSGRANRGTIIDPSAMIHKPYATKKPQRTFTSHGPGPNF</sequence>
<dbReference type="Proteomes" id="UP000193986">
    <property type="component" value="Unassembled WGS sequence"/>
</dbReference>
<proteinExistence type="predicted"/>
<evidence type="ECO:0000313" key="2">
    <source>
        <dbReference type="EMBL" id="ORY31614.1"/>
    </source>
</evidence>
<name>A0A1Y2BA17_9TREE</name>
<evidence type="ECO:0000313" key="3">
    <source>
        <dbReference type="Proteomes" id="UP000193986"/>
    </source>
</evidence>